<evidence type="ECO:0000313" key="9">
    <source>
        <dbReference type="Proteomes" id="UP000002009"/>
    </source>
</evidence>
<dbReference type="AlphaFoldDB" id="C1E240"/>
<evidence type="ECO:0000259" key="7">
    <source>
        <dbReference type="Pfam" id="PF03151"/>
    </source>
</evidence>
<dbReference type="GO" id="GO:0016020">
    <property type="term" value="C:membrane"/>
    <property type="evidence" value="ECO:0007669"/>
    <property type="project" value="UniProtKB-SubCell"/>
</dbReference>
<accession>C1E240</accession>
<dbReference type="Proteomes" id="UP000002009">
    <property type="component" value="Chromosome 3"/>
</dbReference>
<feature type="transmembrane region" description="Helical" evidence="6">
    <location>
        <begin position="53"/>
        <end position="73"/>
    </location>
</feature>
<feature type="transmembrane region" description="Helical" evidence="6">
    <location>
        <begin position="178"/>
        <end position="196"/>
    </location>
</feature>
<dbReference type="eggNOG" id="KOG1444">
    <property type="taxonomic scope" value="Eukaryota"/>
</dbReference>
<dbReference type="PANTHER" id="PTHR11132">
    <property type="entry name" value="SOLUTE CARRIER FAMILY 35"/>
    <property type="match status" value="1"/>
</dbReference>
<dbReference type="Pfam" id="PF03151">
    <property type="entry name" value="TPT"/>
    <property type="match status" value="1"/>
</dbReference>
<organism evidence="8 9">
    <name type="scientific">Micromonas commoda (strain RCC299 / NOUM17 / CCMP2709)</name>
    <name type="common">Picoplanktonic green alga</name>
    <dbReference type="NCBI Taxonomy" id="296587"/>
    <lineage>
        <taxon>Eukaryota</taxon>
        <taxon>Viridiplantae</taxon>
        <taxon>Chlorophyta</taxon>
        <taxon>Mamiellophyceae</taxon>
        <taxon>Mamiellales</taxon>
        <taxon>Mamiellaceae</taxon>
        <taxon>Micromonas</taxon>
    </lineage>
</organism>
<feature type="transmembrane region" description="Helical" evidence="6">
    <location>
        <begin position="208"/>
        <end position="225"/>
    </location>
</feature>
<dbReference type="InterPro" id="IPR037185">
    <property type="entry name" value="EmrE-like"/>
</dbReference>
<feature type="region of interest" description="Disordered" evidence="5">
    <location>
        <begin position="1"/>
        <end position="21"/>
    </location>
</feature>
<evidence type="ECO:0000256" key="3">
    <source>
        <dbReference type="ARBA" id="ARBA00022989"/>
    </source>
</evidence>
<dbReference type="InParanoid" id="C1E240"/>
<feature type="compositionally biased region" description="Basic and acidic residues" evidence="5">
    <location>
        <begin position="1"/>
        <end position="17"/>
    </location>
</feature>
<dbReference type="RefSeq" id="XP_002500595.1">
    <property type="nucleotide sequence ID" value="XM_002500549.1"/>
</dbReference>
<evidence type="ECO:0000313" key="8">
    <source>
        <dbReference type="EMBL" id="ACO61853.1"/>
    </source>
</evidence>
<feature type="transmembrane region" description="Helical" evidence="6">
    <location>
        <begin position="245"/>
        <end position="267"/>
    </location>
</feature>
<sequence length="343" mass="37051">MADAEKARSRSRPDEAPIKTTEAQRQYSKVAFAVAAYATCSASMLIVNKLCITYLPAPTVVLFLQLSFTAVAIRAMTHYGIVDADPLDVEKAKPFVLVALAFLGALYTNVKTLQYANVETFIVFRCSTPCLIAVLDYVFLGRAMPNLKSWASLGAIVCGAVTYVSFDADFEVRAYGWVLAWYVVFAFDQIYIKYAVDQSSLSVWGRTYYMNALAVVPVSVMGLLSGESSAVSRGGLTREDEAYQWGWAGFCALTASCVAGVVMSYSAMQLRGMISATSFTVVGTMCKIATVVVNCLIWDKHASLGGLAALFICLFAGLGYEQSPLRTPQPATTKPATVGSDKV</sequence>
<dbReference type="EMBL" id="CP001324">
    <property type="protein sequence ID" value="ACO61853.1"/>
    <property type="molecule type" value="Genomic_DNA"/>
</dbReference>
<keyword evidence="9" id="KW-1185">Reference proteome</keyword>
<dbReference type="InterPro" id="IPR004853">
    <property type="entry name" value="Sugar_P_trans_dom"/>
</dbReference>
<dbReference type="FunCoup" id="C1E240">
    <property type="interactions" value="274"/>
</dbReference>
<evidence type="ECO:0000256" key="6">
    <source>
        <dbReference type="SAM" id="Phobius"/>
    </source>
</evidence>
<dbReference type="GeneID" id="8242204"/>
<keyword evidence="4 6" id="KW-0472">Membrane</keyword>
<feature type="transmembrane region" description="Helical" evidence="6">
    <location>
        <begin position="94"/>
        <end position="110"/>
    </location>
</feature>
<keyword evidence="3 6" id="KW-1133">Transmembrane helix</keyword>
<gene>
    <name evidence="8" type="ORF">MICPUN_57101</name>
</gene>
<feature type="domain" description="Sugar phosphate transporter" evidence="7">
    <location>
        <begin position="30"/>
        <end position="303"/>
    </location>
</feature>
<dbReference type="OrthoDB" id="417037at2759"/>
<name>C1E240_MICCC</name>
<protein>
    <submittedName>
        <fullName evidence="8">Drug/Metabolite transporter superfamily</fullName>
    </submittedName>
</protein>
<feature type="transmembrane region" description="Helical" evidence="6">
    <location>
        <begin position="30"/>
        <end position="47"/>
    </location>
</feature>
<dbReference type="OMA" id="KPHTGKV"/>
<feature type="transmembrane region" description="Helical" evidence="6">
    <location>
        <begin position="279"/>
        <end position="298"/>
    </location>
</feature>
<feature type="transmembrane region" description="Helical" evidence="6">
    <location>
        <begin position="304"/>
        <end position="320"/>
    </location>
</feature>
<keyword evidence="2 6" id="KW-0812">Transmembrane</keyword>
<evidence type="ECO:0000256" key="4">
    <source>
        <dbReference type="ARBA" id="ARBA00023136"/>
    </source>
</evidence>
<proteinExistence type="predicted"/>
<reference evidence="8 9" key="1">
    <citation type="journal article" date="2009" name="Science">
        <title>Green evolution and dynamic adaptations revealed by genomes of the marine picoeukaryotes Micromonas.</title>
        <authorList>
            <person name="Worden A.Z."/>
            <person name="Lee J.H."/>
            <person name="Mock T."/>
            <person name="Rouze P."/>
            <person name="Simmons M.P."/>
            <person name="Aerts A.L."/>
            <person name="Allen A.E."/>
            <person name="Cuvelier M.L."/>
            <person name="Derelle E."/>
            <person name="Everett M.V."/>
            <person name="Foulon E."/>
            <person name="Grimwood J."/>
            <person name="Gundlach H."/>
            <person name="Henrissat B."/>
            <person name="Napoli C."/>
            <person name="McDonald S.M."/>
            <person name="Parker M.S."/>
            <person name="Rombauts S."/>
            <person name="Salamov A."/>
            <person name="Von Dassow P."/>
            <person name="Badger J.H."/>
            <person name="Coutinho P.M."/>
            <person name="Demir E."/>
            <person name="Dubchak I."/>
            <person name="Gentemann C."/>
            <person name="Eikrem W."/>
            <person name="Gready J.E."/>
            <person name="John U."/>
            <person name="Lanier W."/>
            <person name="Lindquist E.A."/>
            <person name="Lucas S."/>
            <person name="Mayer K.F."/>
            <person name="Moreau H."/>
            <person name="Not F."/>
            <person name="Otillar R."/>
            <person name="Panaud O."/>
            <person name="Pangilinan J."/>
            <person name="Paulsen I."/>
            <person name="Piegu B."/>
            <person name="Poliakov A."/>
            <person name="Robbens S."/>
            <person name="Schmutz J."/>
            <person name="Toulza E."/>
            <person name="Wyss T."/>
            <person name="Zelensky A."/>
            <person name="Zhou K."/>
            <person name="Armbrust E.V."/>
            <person name="Bhattacharya D."/>
            <person name="Goodenough U.W."/>
            <person name="Van de Peer Y."/>
            <person name="Grigoriev I.V."/>
        </authorList>
    </citation>
    <scope>NUCLEOTIDE SEQUENCE [LARGE SCALE GENOMIC DNA]</scope>
    <source>
        <strain evidence="9">RCC299 / NOUM17</strain>
    </source>
</reference>
<feature type="transmembrane region" description="Helical" evidence="6">
    <location>
        <begin position="147"/>
        <end position="166"/>
    </location>
</feature>
<evidence type="ECO:0000256" key="1">
    <source>
        <dbReference type="ARBA" id="ARBA00004141"/>
    </source>
</evidence>
<evidence type="ECO:0000256" key="2">
    <source>
        <dbReference type="ARBA" id="ARBA00022692"/>
    </source>
</evidence>
<comment type="subcellular location">
    <subcellularLocation>
        <location evidence="1">Membrane</location>
        <topology evidence="1">Multi-pass membrane protein</topology>
    </subcellularLocation>
</comment>
<feature type="transmembrane region" description="Helical" evidence="6">
    <location>
        <begin position="122"/>
        <end position="140"/>
    </location>
</feature>
<dbReference type="InterPro" id="IPR050186">
    <property type="entry name" value="TPT_transporter"/>
</dbReference>
<dbReference type="KEGG" id="mis:MICPUN_57101"/>
<evidence type="ECO:0000256" key="5">
    <source>
        <dbReference type="SAM" id="MobiDB-lite"/>
    </source>
</evidence>
<dbReference type="SUPFAM" id="SSF103481">
    <property type="entry name" value="Multidrug resistance efflux transporter EmrE"/>
    <property type="match status" value="1"/>
</dbReference>